<accession>A0A6I8PDG5</accession>
<dbReference type="Pfam" id="PF02145">
    <property type="entry name" value="Rap_GAP"/>
    <property type="match status" value="1"/>
</dbReference>
<keyword evidence="2" id="KW-0597">Phosphoprotein</keyword>
<dbReference type="InterPro" id="IPR036034">
    <property type="entry name" value="PDZ_sf"/>
</dbReference>
<dbReference type="GO" id="GO:0005096">
    <property type="term" value="F:GTPase activator activity"/>
    <property type="evidence" value="ECO:0000318"/>
    <property type="project" value="GO_Central"/>
</dbReference>
<evidence type="ECO:0000313" key="9">
    <source>
        <dbReference type="Proteomes" id="UP000002279"/>
    </source>
</evidence>
<dbReference type="GO" id="GO:0051056">
    <property type="term" value="P:regulation of small GTPase mediated signal transduction"/>
    <property type="evidence" value="ECO:0007669"/>
    <property type="project" value="InterPro"/>
</dbReference>
<feature type="compositionally biased region" description="Basic and acidic residues" evidence="5">
    <location>
        <begin position="876"/>
        <end position="897"/>
    </location>
</feature>
<dbReference type="SUPFAM" id="SSF50156">
    <property type="entry name" value="PDZ domain-like"/>
    <property type="match status" value="1"/>
</dbReference>
<sequence>MRHLGSGREVWAGGPEEVGEMRVGGPAMQSDDLFARKLRQPPRPALTSNTFEPWVSPGGGRGPGAGALLRTGSDAGEAARPPPPGSPRLRSHSHEEGCRGAPTRLVGDPLVLLGLQAEEEAKFPPVPEPRWFAHHDVQSMLFKWRAGSEDGAHEGGPTPADTPASELLLGAPGFVSEVGGEGELGLGGLGPPALPPALPNTAISVLEEPQTRPEGCSLEHLDVGAGYYRKFFYGKDHQNFFGLDEELGPVAVSLRREEKEGSGGAGPQHSYRLIIRTPQLRTLRGSISEESLPPGPPRGLSPKKILEHVAPRLSLSCLRLGSASPKVPRTLLTLDEQGLSFQRKVGILYCRAGQGSEEEMYNNEEAGPALQQFLQLLGEVVLLKGFTKYRAQLDNKTDSTGTHSLYTTYQDHEIMFHVSTMLPYTPNNQQQLLRKRHIGNDIVTIVFQEPGAKPFCPSTIRSHFQHVFLVVRAHAPCTAHTTYRVAVSRTQDTPAFGPPLPHSGGPFPASQAFRAFLLAKALNGEQATSQARKFHAMAARTRHQYLLELATNEVTTISLDSASRFGLLSLGSRKRDRARGPGAELQAAGALVWGVRAAPGGGGEEEAAEVPCLLGVSAETLVLVSPRNGRVVFNCSCRDILAWTFSDHRLDLFHGPGECLTLRLDGPPGIAVGEIVARLQLVSRGCETREMGVTRECQGRLGFEADSEGFVIRVERFSFAETVGLRPGARLLRVCGRTLPQLGPEAAAHLLRSAPKVSVTVLPPDEGGRPRRSFSELYVRSLQEPSRRGGSGTGSDDPPGATLQLLRSLHLQDAGAQASLAPGPPPGLAEERTEFLHSQSSPTPSGSPVEEVPVLPDVTPDLLLAATPKQPPLSQEGEKPPDQDVPRTPEDWEDKARGSQPPSELSETFLPRTLSLRNSISKIMSEARVEPLEEEWKSISEIASTCNSILEALSKEGERARGWGDDSGPYPGSLSERVSLLELTLKKLQEDLEKEKADKAALQEEVRNLRSNNLRLQSQNAAAHLLCTSQQLGSPAP</sequence>
<dbReference type="GeneTree" id="ENSGT00940000160644"/>
<evidence type="ECO:0000313" key="8">
    <source>
        <dbReference type="Ensembl" id="ENSOANP00000050710.1"/>
    </source>
</evidence>
<dbReference type="FunCoup" id="A0A6I8PDG5">
    <property type="interactions" value="752"/>
</dbReference>
<feature type="domain" description="Rap-GAP" evidence="6">
    <location>
        <begin position="331"/>
        <end position="549"/>
    </location>
</feature>
<evidence type="ECO:0000259" key="7">
    <source>
        <dbReference type="PROSITE" id="PS50106"/>
    </source>
</evidence>
<proteinExistence type="predicted"/>
<dbReference type="Ensembl" id="ENSOANT00000058395.1">
    <property type="protein sequence ID" value="ENSOANP00000050710.1"/>
    <property type="gene ID" value="ENSOANG00000031232.2"/>
</dbReference>
<dbReference type="InterPro" id="IPR050989">
    <property type="entry name" value="Rap1_Ran_GAP"/>
</dbReference>
<dbReference type="GO" id="GO:0005737">
    <property type="term" value="C:cytoplasm"/>
    <property type="evidence" value="ECO:0000318"/>
    <property type="project" value="GO_Central"/>
</dbReference>
<evidence type="ECO:0000256" key="1">
    <source>
        <dbReference type="ARBA" id="ARBA00022468"/>
    </source>
</evidence>
<dbReference type="Gene3D" id="6.10.140.210">
    <property type="match status" value="1"/>
</dbReference>
<evidence type="ECO:0000256" key="3">
    <source>
        <dbReference type="ARBA" id="ARBA00023054"/>
    </source>
</evidence>
<dbReference type="InterPro" id="IPR001478">
    <property type="entry name" value="PDZ"/>
</dbReference>
<evidence type="ECO:0000256" key="5">
    <source>
        <dbReference type="SAM" id="MobiDB-lite"/>
    </source>
</evidence>
<dbReference type="InParanoid" id="A0A6I8PDG5"/>
<dbReference type="Gene3D" id="3.40.50.11210">
    <property type="entry name" value="Rap/Ran-GAP"/>
    <property type="match status" value="1"/>
</dbReference>
<dbReference type="PANTHER" id="PTHR15711">
    <property type="entry name" value="RAP GTPASE-ACTIVATING PROTEIN"/>
    <property type="match status" value="1"/>
</dbReference>
<feature type="region of interest" description="Disordered" evidence="5">
    <location>
        <begin position="1"/>
        <end position="26"/>
    </location>
</feature>
<dbReference type="SMART" id="SM00228">
    <property type="entry name" value="PDZ"/>
    <property type="match status" value="1"/>
</dbReference>
<dbReference type="InterPro" id="IPR035974">
    <property type="entry name" value="Rap/Ran-GAP_sf"/>
</dbReference>
<dbReference type="PROSITE" id="PS50085">
    <property type="entry name" value="RAPGAP"/>
    <property type="match status" value="1"/>
</dbReference>
<gene>
    <name evidence="8" type="primary">SIPA1</name>
</gene>
<keyword evidence="9" id="KW-1185">Reference proteome</keyword>
<dbReference type="SUPFAM" id="SSF111347">
    <property type="entry name" value="Rap/Ran-GAP"/>
    <property type="match status" value="1"/>
</dbReference>
<feature type="coiled-coil region" evidence="4">
    <location>
        <begin position="978"/>
        <end position="1019"/>
    </location>
</feature>
<dbReference type="Bgee" id="ENSOANG00000031232">
    <property type="expression patterns" value="Expressed in heart and 7 other cell types or tissues"/>
</dbReference>
<organism evidence="8 9">
    <name type="scientific">Ornithorhynchus anatinus</name>
    <name type="common">Duckbill platypus</name>
    <dbReference type="NCBI Taxonomy" id="9258"/>
    <lineage>
        <taxon>Eukaryota</taxon>
        <taxon>Metazoa</taxon>
        <taxon>Chordata</taxon>
        <taxon>Craniata</taxon>
        <taxon>Vertebrata</taxon>
        <taxon>Euteleostomi</taxon>
        <taxon>Mammalia</taxon>
        <taxon>Monotremata</taxon>
        <taxon>Ornithorhynchidae</taxon>
        <taxon>Ornithorhynchus</taxon>
    </lineage>
</organism>
<keyword evidence="3 4" id="KW-0175">Coiled coil</keyword>
<dbReference type="PROSITE" id="PS50106">
    <property type="entry name" value="PDZ"/>
    <property type="match status" value="1"/>
</dbReference>
<feature type="region of interest" description="Disordered" evidence="5">
    <location>
        <begin position="781"/>
        <end position="802"/>
    </location>
</feature>
<feature type="region of interest" description="Disordered" evidence="5">
    <location>
        <begin position="867"/>
        <end position="910"/>
    </location>
</feature>
<evidence type="ECO:0000256" key="4">
    <source>
        <dbReference type="SAM" id="Coils"/>
    </source>
</evidence>
<feature type="region of interest" description="Disordered" evidence="5">
    <location>
        <begin position="817"/>
        <end position="854"/>
    </location>
</feature>
<dbReference type="AlphaFoldDB" id="A0A6I8PDG5"/>
<feature type="domain" description="PDZ" evidence="7">
    <location>
        <begin position="690"/>
        <end position="766"/>
    </location>
</feature>
<dbReference type="Gene3D" id="2.30.42.10">
    <property type="match status" value="1"/>
</dbReference>
<name>A0A6I8PDG5_ORNAN</name>
<dbReference type="PANTHER" id="PTHR15711:SF14">
    <property type="entry name" value="SIGNAL-INDUCED PROLIFERATION-ASSOCIATED PROTEIN 1"/>
    <property type="match status" value="1"/>
</dbReference>
<dbReference type="FunFam" id="3.40.50.11210:FF:000002">
    <property type="entry name" value="Signal-induced proliferation-associated 1-like protein 1"/>
    <property type="match status" value="1"/>
</dbReference>
<dbReference type="Proteomes" id="UP000002279">
    <property type="component" value="Chromosome 3"/>
</dbReference>
<evidence type="ECO:0000256" key="2">
    <source>
        <dbReference type="ARBA" id="ARBA00022553"/>
    </source>
</evidence>
<feature type="region of interest" description="Disordered" evidence="5">
    <location>
        <begin position="38"/>
        <end position="103"/>
    </location>
</feature>
<reference evidence="8" key="2">
    <citation type="submission" date="2025-08" db="UniProtKB">
        <authorList>
            <consortium name="Ensembl"/>
        </authorList>
    </citation>
    <scope>IDENTIFICATION</scope>
    <source>
        <strain evidence="8">Glennie</strain>
    </source>
</reference>
<feature type="compositionally biased region" description="Polar residues" evidence="5">
    <location>
        <begin position="836"/>
        <end position="846"/>
    </location>
</feature>
<dbReference type="Pfam" id="PF00595">
    <property type="entry name" value="PDZ"/>
    <property type="match status" value="1"/>
</dbReference>
<dbReference type="InterPro" id="IPR000331">
    <property type="entry name" value="Rap/Ran_GAP_dom"/>
</dbReference>
<dbReference type="OMA" id="FRTTEQM"/>
<reference evidence="8 9" key="1">
    <citation type="journal article" date="2008" name="Nature">
        <title>Genome analysis of the platypus reveals unique signatures of evolution.</title>
        <authorList>
            <person name="Warren W.C."/>
            <person name="Hillier L.W."/>
            <person name="Marshall Graves J.A."/>
            <person name="Birney E."/>
            <person name="Ponting C.P."/>
            <person name="Grutzner F."/>
            <person name="Belov K."/>
            <person name="Miller W."/>
            <person name="Clarke L."/>
            <person name="Chinwalla A.T."/>
            <person name="Yang S.P."/>
            <person name="Heger A."/>
            <person name="Locke D.P."/>
            <person name="Miethke P."/>
            <person name="Waters P.D."/>
            <person name="Veyrunes F."/>
            <person name="Fulton L."/>
            <person name="Fulton B."/>
            <person name="Graves T."/>
            <person name="Wallis J."/>
            <person name="Puente X.S."/>
            <person name="Lopez-Otin C."/>
            <person name="Ordonez G.R."/>
            <person name="Eichler E.E."/>
            <person name="Chen L."/>
            <person name="Cheng Z."/>
            <person name="Deakin J.E."/>
            <person name="Alsop A."/>
            <person name="Thompson K."/>
            <person name="Kirby P."/>
            <person name="Papenfuss A.T."/>
            <person name="Wakefield M.J."/>
            <person name="Olender T."/>
            <person name="Lancet D."/>
            <person name="Huttley G.A."/>
            <person name="Smit A.F."/>
            <person name="Pask A."/>
            <person name="Temple-Smith P."/>
            <person name="Batzer M.A."/>
            <person name="Walker J.A."/>
            <person name="Konkel M.K."/>
            <person name="Harris R.S."/>
            <person name="Whittington C.M."/>
            <person name="Wong E.S."/>
            <person name="Gemmell N.J."/>
            <person name="Buschiazzo E."/>
            <person name="Vargas Jentzsch I.M."/>
            <person name="Merkel A."/>
            <person name="Schmitz J."/>
            <person name="Zemann A."/>
            <person name="Churakov G."/>
            <person name="Kriegs J.O."/>
            <person name="Brosius J."/>
            <person name="Murchison E.P."/>
            <person name="Sachidanandam R."/>
            <person name="Smith C."/>
            <person name="Hannon G.J."/>
            <person name="Tsend-Ayush E."/>
            <person name="McMillan D."/>
            <person name="Attenborough R."/>
            <person name="Rens W."/>
            <person name="Ferguson-Smith M."/>
            <person name="Lefevre C.M."/>
            <person name="Sharp J.A."/>
            <person name="Nicholas K.R."/>
            <person name="Ray D.A."/>
            <person name="Kube M."/>
            <person name="Reinhardt R."/>
            <person name="Pringle T.H."/>
            <person name="Taylor J."/>
            <person name="Jones R.C."/>
            <person name="Nixon B."/>
            <person name="Dacheux J.L."/>
            <person name="Niwa H."/>
            <person name="Sekita Y."/>
            <person name="Huang X."/>
            <person name="Stark A."/>
            <person name="Kheradpour P."/>
            <person name="Kellis M."/>
            <person name="Flicek P."/>
            <person name="Chen Y."/>
            <person name="Webber C."/>
            <person name="Hardison R."/>
            <person name="Nelson J."/>
            <person name="Hallsworth-Pepin K."/>
            <person name="Delehaunty K."/>
            <person name="Markovic C."/>
            <person name="Minx P."/>
            <person name="Feng Y."/>
            <person name="Kremitzki C."/>
            <person name="Mitreva M."/>
            <person name="Glasscock J."/>
            <person name="Wylie T."/>
            <person name="Wohldmann P."/>
            <person name="Thiru P."/>
            <person name="Nhan M.N."/>
            <person name="Pohl C.S."/>
            <person name="Smith S.M."/>
            <person name="Hou S."/>
            <person name="Nefedov M."/>
            <person name="de Jong P.J."/>
            <person name="Renfree M.B."/>
            <person name="Mardis E.R."/>
            <person name="Wilson R.K."/>
        </authorList>
    </citation>
    <scope>NUCLEOTIDE SEQUENCE [LARGE SCALE GENOMIC DNA]</scope>
    <source>
        <strain evidence="8 9">Glennie</strain>
    </source>
</reference>
<dbReference type="Pfam" id="PF21022">
    <property type="entry name" value="Rap-GAP_dimer"/>
    <property type="match status" value="1"/>
</dbReference>
<evidence type="ECO:0000259" key="6">
    <source>
        <dbReference type="PROSITE" id="PS50085"/>
    </source>
</evidence>
<keyword evidence="1" id="KW-0343">GTPase activation</keyword>
<protein>
    <submittedName>
        <fullName evidence="8">Signal-induced proliferation-associated 1</fullName>
    </submittedName>
</protein>
<reference evidence="8" key="3">
    <citation type="submission" date="2025-09" db="UniProtKB">
        <authorList>
            <consortium name="Ensembl"/>
        </authorList>
    </citation>
    <scope>IDENTIFICATION</scope>
    <source>
        <strain evidence="8">Glennie</strain>
    </source>
</reference>